<dbReference type="SMART" id="SM00354">
    <property type="entry name" value="HTH_LACI"/>
    <property type="match status" value="1"/>
</dbReference>
<dbReference type="Gene3D" id="3.40.50.2300">
    <property type="match status" value="2"/>
</dbReference>
<dbReference type="SUPFAM" id="SSF47413">
    <property type="entry name" value="lambda repressor-like DNA-binding domains"/>
    <property type="match status" value="1"/>
</dbReference>
<dbReference type="PROSITE" id="PS00356">
    <property type="entry name" value="HTH_LACI_1"/>
    <property type="match status" value="1"/>
</dbReference>
<dbReference type="EMBL" id="JAVLAO010000001">
    <property type="protein sequence ID" value="MDT7037564.1"/>
    <property type="molecule type" value="Genomic_DNA"/>
</dbReference>
<accession>A0AAP8VCU8</accession>
<keyword evidence="3" id="KW-0804">Transcription</keyword>
<dbReference type="Pfam" id="PF00356">
    <property type="entry name" value="LacI"/>
    <property type="match status" value="1"/>
</dbReference>
<evidence type="ECO:0000256" key="3">
    <source>
        <dbReference type="ARBA" id="ARBA00023163"/>
    </source>
</evidence>
<dbReference type="PANTHER" id="PTHR30146">
    <property type="entry name" value="LACI-RELATED TRANSCRIPTIONAL REPRESSOR"/>
    <property type="match status" value="1"/>
</dbReference>
<feature type="domain" description="HTH lacI-type" evidence="4">
    <location>
        <begin position="2"/>
        <end position="56"/>
    </location>
</feature>
<keyword evidence="2 5" id="KW-0238">DNA-binding</keyword>
<dbReference type="InterPro" id="IPR000843">
    <property type="entry name" value="HTH_LacI"/>
</dbReference>
<dbReference type="GO" id="GO:0000976">
    <property type="term" value="F:transcription cis-regulatory region binding"/>
    <property type="evidence" value="ECO:0007669"/>
    <property type="project" value="TreeGrafter"/>
</dbReference>
<evidence type="ECO:0000256" key="2">
    <source>
        <dbReference type="ARBA" id="ARBA00023125"/>
    </source>
</evidence>
<dbReference type="Gene3D" id="1.10.260.40">
    <property type="entry name" value="lambda repressor-like DNA-binding domains"/>
    <property type="match status" value="1"/>
</dbReference>
<dbReference type="InterPro" id="IPR010982">
    <property type="entry name" value="Lambda_DNA-bd_dom_sf"/>
</dbReference>
<proteinExistence type="predicted"/>
<protein>
    <submittedName>
        <fullName evidence="5">LacI family DNA-binding transcriptional regulator</fullName>
    </submittedName>
</protein>
<comment type="caution">
    <text evidence="5">The sequence shown here is derived from an EMBL/GenBank/DDBJ whole genome shotgun (WGS) entry which is preliminary data.</text>
</comment>
<dbReference type="CDD" id="cd06294">
    <property type="entry name" value="PBP1_MalR-like"/>
    <property type="match status" value="1"/>
</dbReference>
<evidence type="ECO:0000259" key="4">
    <source>
        <dbReference type="PROSITE" id="PS50932"/>
    </source>
</evidence>
<gene>
    <name evidence="5" type="ORF">RI555_00860</name>
</gene>
<organism evidence="5 6">
    <name type="scientific">Lactiplantibacillus pentosus</name>
    <name type="common">Lactobacillus pentosus</name>
    <dbReference type="NCBI Taxonomy" id="1589"/>
    <lineage>
        <taxon>Bacteria</taxon>
        <taxon>Bacillati</taxon>
        <taxon>Bacillota</taxon>
        <taxon>Bacilli</taxon>
        <taxon>Lactobacillales</taxon>
        <taxon>Lactobacillaceae</taxon>
        <taxon>Lactiplantibacillus</taxon>
    </lineage>
</organism>
<dbReference type="InterPro" id="IPR028082">
    <property type="entry name" value="Peripla_BP_I"/>
</dbReference>
<evidence type="ECO:0000256" key="1">
    <source>
        <dbReference type="ARBA" id="ARBA00023015"/>
    </source>
</evidence>
<dbReference type="CDD" id="cd01392">
    <property type="entry name" value="HTH_LacI"/>
    <property type="match status" value="1"/>
</dbReference>
<dbReference type="PANTHER" id="PTHR30146:SF109">
    <property type="entry name" value="HTH-TYPE TRANSCRIPTIONAL REGULATOR GALS"/>
    <property type="match status" value="1"/>
</dbReference>
<reference evidence="5" key="1">
    <citation type="submission" date="2023-08" db="EMBL/GenBank/DDBJ databases">
        <authorList>
            <person name="Page C.A."/>
            <person name="Perez-Diaz I.M."/>
        </authorList>
    </citation>
    <scope>NUCLEOTIDE SEQUENCE</scope>
    <source>
        <strain evidence="5">1.8.9</strain>
    </source>
</reference>
<evidence type="ECO:0000313" key="5">
    <source>
        <dbReference type="EMBL" id="MDT7037564.1"/>
    </source>
</evidence>
<dbReference type="Pfam" id="PF13377">
    <property type="entry name" value="Peripla_BP_3"/>
    <property type="match status" value="1"/>
</dbReference>
<dbReference type="KEGG" id="lpg:BB562_00750"/>
<dbReference type="SUPFAM" id="SSF53822">
    <property type="entry name" value="Periplasmic binding protein-like I"/>
    <property type="match status" value="1"/>
</dbReference>
<dbReference type="RefSeq" id="WP_088770251.1">
    <property type="nucleotide sequence ID" value="NZ_BOUG01000002.1"/>
</dbReference>
<dbReference type="Proteomes" id="UP001263852">
    <property type="component" value="Unassembled WGS sequence"/>
</dbReference>
<dbReference type="PROSITE" id="PS50932">
    <property type="entry name" value="HTH_LACI_2"/>
    <property type="match status" value="1"/>
</dbReference>
<dbReference type="AlphaFoldDB" id="A0AAP8VCU8"/>
<evidence type="ECO:0000313" key="6">
    <source>
        <dbReference type="Proteomes" id="UP001263852"/>
    </source>
</evidence>
<dbReference type="InterPro" id="IPR046335">
    <property type="entry name" value="LacI/GalR-like_sensor"/>
</dbReference>
<keyword evidence="1" id="KW-0805">Transcription regulation</keyword>
<dbReference type="GO" id="GO:0003700">
    <property type="term" value="F:DNA-binding transcription factor activity"/>
    <property type="evidence" value="ECO:0007669"/>
    <property type="project" value="TreeGrafter"/>
</dbReference>
<name>A0AAP8VCU8_LACPE</name>
<sequence>MATIKDVARRAGVSPSTASRALHNSHIISKATRERVVKAAHELDYAPDFNAQSLATKASSTVGVILPVDHHEIFSNPFFLEMIRGINEVCSSSGSLITLATGTTREELLNNIDVMIGQGHIRTFILLYSEQDDPVLARLNENNVQYVVIGKPYTAVNKTSYVNNDNIQAGSDATRYLLKYGHEKVCFLYSDLSKMVQSDRILGYQRVMMQNQLPNIMLEERFENHNHSMQTLTRFFETYPDITGFVVVDDMLALKLQQVLHSKPEWQNKQLSLIGFNDSVFSDVAHPTLTSVAVFPERLGEEAAKIALIDHSETELSTAVIVPHQIVVRHSVFDVRK</sequence>